<dbReference type="EMBL" id="LFIV01000072">
    <property type="protein sequence ID" value="KZL71389.1"/>
    <property type="molecule type" value="Genomic_DNA"/>
</dbReference>
<evidence type="ECO:0000313" key="4">
    <source>
        <dbReference type="Proteomes" id="UP000076552"/>
    </source>
</evidence>
<feature type="domain" description="Pyrroloquinoline quinone-dependent pyranose dehydrogenase beta-propeller" evidence="2">
    <location>
        <begin position="13"/>
        <end position="105"/>
    </location>
</feature>
<dbReference type="AlphaFoldDB" id="A0A166SZX0"/>
<proteinExistence type="predicted"/>
<comment type="caution">
    <text evidence="3">The sequence shown here is derived from an EMBL/GenBank/DDBJ whole genome shotgun (WGS) entry which is preliminary data.</text>
</comment>
<dbReference type="Proteomes" id="UP000076552">
    <property type="component" value="Unassembled WGS sequence"/>
</dbReference>
<sequence>MGATNSDRVAEEPLEKNGVDVHRDNPAGKLNFHGYLNVSSENQGVNYDYPNRFALWPAEKVPDRGSMKKGDQFTLTSSRTLDDTIRATSHVSPRFSSQAYNAPLDT</sequence>
<evidence type="ECO:0000256" key="1">
    <source>
        <dbReference type="SAM" id="MobiDB-lite"/>
    </source>
</evidence>
<accession>A0A166SZX0</accession>
<protein>
    <submittedName>
        <fullName evidence="3">Glucose/sorbosone dehydrogenase protein</fullName>
    </submittedName>
</protein>
<evidence type="ECO:0000259" key="2">
    <source>
        <dbReference type="Pfam" id="PF22807"/>
    </source>
</evidence>
<gene>
    <name evidence="3" type="ORF">CT0861_08249</name>
</gene>
<reference evidence="3 4" key="1">
    <citation type="submission" date="2015-06" db="EMBL/GenBank/DDBJ databases">
        <title>Survival trade-offs in plant roots during colonization by closely related pathogenic and mutualistic fungi.</title>
        <authorList>
            <person name="Hacquard S."/>
            <person name="Kracher B."/>
            <person name="Hiruma K."/>
            <person name="Weinman A."/>
            <person name="Muench P."/>
            <person name="Garrido Oter R."/>
            <person name="Ver Loren van Themaat E."/>
            <person name="Dallerey J.-F."/>
            <person name="Damm U."/>
            <person name="Henrissat B."/>
            <person name="Lespinet O."/>
            <person name="Thon M."/>
            <person name="Kemen E."/>
            <person name="McHardy A.C."/>
            <person name="Schulze-Lefert P."/>
            <person name="O'Connell R.J."/>
        </authorList>
    </citation>
    <scope>NUCLEOTIDE SEQUENCE [LARGE SCALE GENOMIC DNA]</scope>
    <source>
        <strain evidence="3 4">0861</strain>
    </source>
</reference>
<dbReference type="Pfam" id="PF22807">
    <property type="entry name" value="TrAA12"/>
    <property type="match status" value="1"/>
</dbReference>
<evidence type="ECO:0000313" key="3">
    <source>
        <dbReference type="EMBL" id="KZL71389.1"/>
    </source>
</evidence>
<organism evidence="3 4">
    <name type="scientific">Colletotrichum tofieldiae</name>
    <dbReference type="NCBI Taxonomy" id="708197"/>
    <lineage>
        <taxon>Eukaryota</taxon>
        <taxon>Fungi</taxon>
        <taxon>Dikarya</taxon>
        <taxon>Ascomycota</taxon>
        <taxon>Pezizomycotina</taxon>
        <taxon>Sordariomycetes</taxon>
        <taxon>Hypocreomycetidae</taxon>
        <taxon>Glomerellales</taxon>
        <taxon>Glomerellaceae</taxon>
        <taxon>Colletotrichum</taxon>
        <taxon>Colletotrichum spaethianum species complex</taxon>
    </lineage>
</organism>
<dbReference type="InterPro" id="IPR054539">
    <property type="entry name" value="Beta-prop_PDH"/>
</dbReference>
<keyword evidence="4" id="KW-1185">Reference proteome</keyword>
<feature type="region of interest" description="Disordered" evidence="1">
    <location>
        <begin position="1"/>
        <end position="25"/>
    </location>
</feature>
<dbReference type="STRING" id="708197.A0A166SZX0"/>
<name>A0A166SZX0_9PEZI</name>
<feature type="compositionally biased region" description="Basic and acidic residues" evidence="1">
    <location>
        <begin position="8"/>
        <end position="25"/>
    </location>
</feature>